<dbReference type="STRING" id="74557.A0A1W0A1B9"/>
<organism evidence="4 5">
    <name type="scientific">Thraustotheca clavata</name>
    <dbReference type="NCBI Taxonomy" id="74557"/>
    <lineage>
        <taxon>Eukaryota</taxon>
        <taxon>Sar</taxon>
        <taxon>Stramenopiles</taxon>
        <taxon>Oomycota</taxon>
        <taxon>Saprolegniomycetes</taxon>
        <taxon>Saprolegniales</taxon>
        <taxon>Achlyaceae</taxon>
        <taxon>Thraustotheca</taxon>
    </lineage>
</organism>
<gene>
    <name evidence="4" type="ORF">THRCLA_03661</name>
</gene>
<dbReference type="PROSITE" id="PS50088">
    <property type="entry name" value="ANK_REPEAT"/>
    <property type="match status" value="2"/>
</dbReference>
<keyword evidence="2 3" id="KW-0040">ANK repeat</keyword>
<dbReference type="SMART" id="SM00248">
    <property type="entry name" value="ANK"/>
    <property type="match status" value="2"/>
</dbReference>
<dbReference type="InterPro" id="IPR036770">
    <property type="entry name" value="Ankyrin_rpt-contain_sf"/>
</dbReference>
<dbReference type="SUPFAM" id="SSF48403">
    <property type="entry name" value="Ankyrin repeat"/>
    <property type="match status" value="1"/>
</dbReference>
<dbReference type="InterPro" id="IPR002110">
    <property type="entry name" value="Ankyrin_rpt"/>
</dbReference>
<dbReference type="Gene3D" id="1.25.40.20">
    <property type="entry name" value="Ankyrin repeat-containing domain"/>
    <property type="match status" value="1"/>
</dbReference>
<evidence type="ECO:0000256" key="1">
    <source>
        <dbReference type="ARBA" id="ARBA00022737"/>
    </source>
</evidence>
<dbReference type="EMBL" id="JNBS01000687">
    <property type="protein sequence ID" value="OQS04055.1"/>
    <property type="molecule type" value="Genomic_DNA"/>
</dbReference>
<evidence type="ECO:0000313" key="5">
    <source>
        <dbReference type="Proteomes" id="UP000243217"/>
    </source>
</evidence>
<dbReference type="OrthoDB" id="341259at2759"/>
<dbReference type="Proteomes" id="UP000243217">
    <property type="component" value="Unassembled WGS sequence"/>
</dbReference>
<dbReference type="InterPro" id="IPR016024">
    <property type="entry name" value="ARM-type_fold"/>
</dbReference>
<keyword evidence="5" id="KW-1185">Reference proteome</keyword>
<dbReference type="SUPFAM" id="SSF48371">
    <property type="entry name" value="ARM repeat"/>
    <property type="match status" value="1"/>
</dbReference>
<comment type="caution">
    <text evidence="4">The sequence shown here is derived from an EMBL/GenBank/DDBJ whole genome shotgun (WGS) entry which is preliminary data.</text>
</comment>
<evidence type="ECO:0000256" key="2">
    <source>
        <dbReference type="ARBA" id="ARBA00023043"/>
    </source>
</evidence>
<evidence type="ECO:0000256" key="3">
    <source>
        <dbReference type="PROSITE-ProRule" id="PRU00023"/>
    </source>
</evidence>
<sequence length="748" mass="85230">MVEKSINKDRLIKNFWTLVTKQDVNGIQVFLTKYRSYISNDIRFPPMLHCTALHVAAQKNNEQMAMLFLNEGVDINAQNKIGATALHLAARLGHVQMVSLLLHEGADYSIVDEQMHCPFEVAMWCVVESALLYPLRSNLAALEACEDHANRDHQQLHTNLNRISHDMERLIMEWEDMQSQALEEWMAYLQQTSLESQLQVELTQLKQTLEQCEIEKREQATHQMNLREELESVFARYRTALSVSQEASVELQNQLNALESVRHTKDLLSTTHADKLGILDTMVQHVNDIDIQIWGISGLVHLTQDVNNSEPHEILLKQSVLQVIHDTIERFPYHAKIQEYAMTTTANLCDAFPGACELCMQERFIDNFQLARTRFDNNEALLGQCIVALRAIMMPSQPCEVLSQVQIKFTGKFCTDDNSFVVDMLAKALNSNIIALQDLVPDLAGLLFVLAKYNARQVFLECDNLGLRTVLAFLVRDNIREEVVHMKCPEQDTLPSCYISFGLSKVILLIQKYASNPDVIMWGIRFLRNLAERDVMAKEQVNRSGIELILAQLITACKSTTLRVSILQLLYVAFLSSEFNEVEELSTMVLNCIRDCVLEHQNSLSMQEWALKNFVIASQHPSNLEFLMQSQESVQVCVINEILFPYTEVPIDEYDDRKSNPVIIWAVRSLLLLYQYRKSFAFIAYDKSTVDGIGGDLHNRANCAGTCQIIIALENHCKRSHDPTTAPILNMLIVLRKYIGCSCTAENI</sequence>
<evidence type="ECO:0000313" key="4">
    <source>
        <dbReference type="EMBL" id="OQS04055.1"/>
    </source>
</evidence>
<proteinExistence type="predicted"/>
<dbReference type="PANTHER" id="PTHR24173">
    <property type="entry name" value="ANKYRIN REPEAT CONTAINING"/>
    <property type="match status" value="1"/>
</dbReference>
<protein>
    <submittedName>
        <fullName evidence="4">Uncharacterized protein</fullName>
    </submittedName>
</protein>
<dbReference type="Pfam" id="PF12796">
    <property type="entry name" value="Ank_2"/>
    <property type="match status" value="1"/>
</dbReference>
<dbReference type="PANTHER" id="PTHR24173:SF74">
    <property type="entry name" value="ANKYRIN REPEAT DOMAIN-CONTAINING PROTEIN 16"/>
    <property type="match status" value="1"/>
</dbReference>
<accession>A0A1W0A1B9</accession>
<dbReference type="PROSITE" id="PS50297">
    <property type="entry name" value="ANK_REP_REGION"/>
    <property type="match status" value="2"/>
</dbReference>
<keyword evidence="1" id="KW-0677">Repeat</keyword>
<name>A0A1W0A1B9_9STRA</name>
<reference evidence="4 5" key="1">
    <citation type="journal article" date="2014" name="Genome Biol. Evol.">
        <title>The secreted proteins of Achlya hypogyna and Thraustotheca clavata identify the ancestral oomycete secretome and reveal gene acquisitions by horizontal gene transfer.</title>
        <authorList>
            <person name="Misner I."/>
            <person name="Blouin N."/>
            <person name="Leonard G."/>
            <person name="Richards T.A."/>
            <person name="Lane C.E."/>
        </authorList>
    </citation>
    <scope>NUCLEOTIDE SEQUENCE [LARGE SCALE GENOMIC DNA]</scope>
    <source>
        <strain evidence="4 5">ATCC 34112</strain>
    </source>
</reference>
<dbReference type="Gene3D" id="1.25.10.10">
    <property type="entry name" value="Leucine-rich Repeat Variant"/>
    <property type="match status" value="1"/>
</dbReference>
<dbReference type="InterPro" id="IPR011989">
    <property type="entry name" value="ARM-like"/>
</dbReference>
<feature type="repeat" description="ANK" evidence="3">
    <location>
        <begin position="51"/>
        <end position="80"/>
    </location>
</feature>
<feature type="repeat" description="ANK" evidence="3">
    <location>
        <begin position="81"/>
        <end position="113"/>
    </location>
</feature>
<dbReference type="AlphaFoldDB" id="A0A1W0A1B9"/>